<protein>
    <submittedName>
        <fullName evidence="2">Uncharacterized protein</fullName>
    </submittedName>
</protein>
<gene>
    <name evidence="2" type="ORF">AVDCRST_MAG30-2224</name>
</gene>
<evidence type="ECO:0000313" key="2">
    <source>
        <dbReference type="EMBL" id="CAA9506406.1"/>
    </source>
</evidence>
<reference evidence="2" key="1">
    <citation type="submission" date="2020-02" db="EMBL/GenBank/DDBJ databases">
        <authorList>
            <person name="Meier V. D."/>
        </authorList>
    </citation>
    <scope>NUCLEOTIDE SEQUENCE</scope>
    <source>
        <strain evidence="2">AVDCRST_MAG30</strain>
    </source>
</reference>
<name>A0A6J4SV97_9ACTN</name>
<sequence>MAVQGVDVVAQPQAGVGDRDAGGRGAPGERRGEPPGVGGLDALLESQEPHGLRLQAPVDPARDEAVVVVAGHDHELAVRPQGLAEL</sequence>
<feature type="region of interest" description="Disordered" evidence="1">
    <location>
        <begin position="1"/>
        <end position="39"/>
    </location>
</feature>
<organism evidence="2">
    <name type="scientific">uncultured Solirubrobacteraceae bacterium</name>
    <dbReference type="NCBI Taxonomy" id="1162706"/>
    <lineage>
        <taxon>Bacteria</taxon>
        <taxon>Bacillati</taxon>
        <taxon>Actinomycetota</taxon>
        <taxon>Thermoleophilia</taxon>
        <taxon>Solirubrobacterales</taxon>
        <taxon>Solirubrobacteraceae</taxon>
        <taxon>environmental samples</taxon>
    </lineage>
</organism>
<evidence type="ECO:0000256" key="1">
    <source>
        <dbReference type="SAM" id="MobiDB-lite"/>
    </source>
</evidence>
<dbReference type="AlphaFoldDB" id="A0A6J4SV97"/>
<accession>A0A6J4SV97</accession>
<proteinExistence type="predicted"/>
<dbReference type="EMBL" id="CADCVS010000291">
    <property type="protein sequence ID" value="CAA9506406.1"/>
    <property type="molecule type" value="Genomic_DNA"/>
</dbReference>
<feature type="compositionally biased region" description="Basic and acidic residues" evidence="1">
    <location>
        <begin position="17"/>
        <end position="33"/>
    </location>
</feature>